<gene>
    <name evidence="1" type="ORF">GU927_013900</name>
</gene>
<dbReference type="PROSITE" id="PS51257">
    <property type="entry name" value="PROKAR_LIPOPROTEIN"/>
    <property type="match status" value="1"/>
</dbReference>
<comment type="caution">
    <text evidence="1">The sequence shown here is derived from an EMBL/GenBank/DDBJ whole genome shotgun (WGS) entry which is preliminary data.</text>
</comment>
<keyword evidence="2" id="KW-1185">Reference proteome</keyword>
<protein>
    <submittedName>
        <fullName evidence="1">Uncharacterized protein</fullName>
    </submittedName>
</protein>
<dbReference type="Proteomes" id="UP000731907">
    <property type="component" value="Unassembled WGS sequence"/>
</dbReference>
<evidence type="ECO:0000313" key="2">
    <source>
        <dbReference type="Proteomes" id="UP000731907"/>
    </source>
</evidence>
<name>A0ABS6J988_9RHOB</name>
<proteinExistence type="predicted"/>
<reference evidence="1 2" key="1">
    <citation type="submission" date="2021-06" db="EMBL/GenBank/DDBJ databases">
        <title>Rhodobacteraceae bacterium strain HSP-20.</title>
        <authorList>
            <person name="Chen W.-M."/>
        </authorList>
    </citation>
    <scope>NUCLEOTIDE SEQUENCE [LARGE SCALE GENOMIC DNA]</scope>
    <source>
        <strain evidence="1 2">HSP-20</strain>
    </source>
</reference>
<sequence length="58" mass="6367">MLFLLLRIVGARAKDAVDLAGIMAQSPQFLLLGCHLFWRQRWIGSACGIGQGILNLRG</sequence>
<dbReference type="RefSeq" id="WP_161763042.1">
    <property type="nucleotide sequence ID" value="NZ_JAAATX020000009.1"/>
</dbReference>
<accession>A0ABS6J988</accession>
<dbReference type="EMBL" id="JAAATX020000009">
    <property type="protein sequence ID" value="MBU9698940.1"/>
    <property type="molecule type" value="Genomic_DNA"/>
</dbReference>
<organism evidence="1 2">
    <name type="scientific">Paragemmobacter amnigenus</name>
    <dbReference type="NCBI Taxonomy" id="2852097"/>
    <lineage>
        <taxon>Bacteria</taxon>
        <taxon>Pseudomonadati</taxon>
        <taxon>Pseudomonadota</taxon>
        <taxon>Alphaproteobacteria</taxon>
        <taxon>Rhodobacterales</taxon>
        <taxon>Paracoccaceae</taxon>
        <taxon>Paragemmobacter</taxon>
    </lineage>
</organism>
<evidence type="ECO:0000313" key="1">
    <source>
        <dbReference type="EMBL" id="MBU9698940.1"/>
    </source>
</evidence>